<dbReference type="InterPro" id="IPR010982">
    <property type="entry name" value="Lambda_DNA-bd_dom_sf"/>
</dbReference>
<dbReference type="EMBL" id="JJMP01000008">
    <property type="protein sequence ID" value="RYC50842.1"/>
    <property type="molecule type" value="Genomic_DNA"/>
</dbReference>
<evidence type="ECO:0000313" key="2">
    <source>
        <dbReference type="EMBL" id="RYC50842.1"/>
    </source>
</evidence>
<dbReference type="SUPFAM" id="SSF47413">
    <property type="entry name" value="lambda repressor-like DNA-binding domains"/>
    <property type="match status" value="1"/>
</dbReference>
<name>A0A444VJC3_9FLAO</name>
<dbReference type="RefSeq" id="WP_129655201.1">
    <property type="nucleotide sequence ID" value="NZ_ML142912.1"/>
</dbReference>
<comment type="caution">
    <text evidence="2">The sequence shown here is derived from an EMBL/GenBank/DDBJ whole genome shotgun (WGS) entry which is preliminary data.</text>
</comment>
<keyword evidence="3" id="KW-1185">Reference proteome</keyword>
<dbReference type="Proteomes" id="UP000290261">
    <property type="component" value="Unassembled WGS sequence"/>
</dbReference>
<sequence>MEQSKEQLLVNLAKRVKELRGIKGVTQEEALHDTGIQFSRIEQGKRDIQLSTLKKLCQYFEISLGDFFNASFED</sequence>
<dbReference type="GO" id="GO:0003677">
    <property type="term" value="F:DNA binding"/>
    <property type="evidence" value="ECO:0007669"/>
    <property type="project" value="InterPro"/>
</dbReference>
<dbReference type="AlphaFoldDB" id="A0A444VJC3"/>
<organism evidence="2 3">
    <name type="scientific">Flagellimonas olearia</name>
    <dbReference type="NCBI Taxonomy" id="552546"/>
    <lineage>
        <taxon>Bacteria</taxon>
        <taxon>Pseudomonadati</taxon>
        <taxon>Bacteroidota</taxon>
        <taxon>Flavobacteriia</taxon>
        <taxon>Flavobacteriales</taxon>
        <taxon>Flavobacteriaceae</taxon>
        <taxon>Flagellimonas</taxon>
    </lineage>
</organism>
<dbReference type="CDD" id="cd00093">
    <property type="entry name" value="HTH_XRE"/>
    <property type="match status" value="1"/>
</dbReference>
<dbReference type="Pfam" id="PF12844">
    <property type="entry name" value="HTH_19"/>
    <property type="match status" value="1"/>
</dbReference>
<gene>
    <name evidence="2" type="ORF">DN53_17155</name>
</gene>
<dbReference type="PROSITE" id="PS50943">
    <property type="entry name" value="HTH_CROC1"/>
    <property type="match status" value="1"/>
</dbReference>
<dbReference type="InterPro" id="IPR001387">
    <property type="entry name" value="Cro/C1-type_HTH"/>
</dbReference>
<evidence type="ECO:0000259" key="1">
    <source>
        <dbReference type="PROSITE" id="PS50943"/>
    </source>
</evidence>
<dbReference type="SMART" id="SM00530">
    <property type="entry name" value="HTH_XRE"/>
    <property type="match status" value="1"/>
</dbReference>
<accession>A0A444VJC3</accession>
<feature type="domain" description="HTH cro/C1-type" evidence="1">
    <location>
        <begin position="16"/>
        <end position="67"/>
    </location>
</feature>
<dbReference type="Gene3D" id="1.10.260.40">
    <property type="entry name" value="lambda repressor-like DNA-binding domains"/>
    <property type="match status" value="1"/>
</dbReference>
<protein>
    <recommendedName>
        <fullName evidence="1">HTH cro/C1-type domain-containing protein</fullName>
    </recommendedName>
</protein>
<proteinExistence type="predicted"/>
<evidence type="ECO:0000313" key="3">
    <source>
        <dbReference type="Proteomes" id="UP000290261"/>
    </source>
</evidence>
<reference evidence="2 3" key="1">
    <citation type="submission" date="2014-04" db="EMBL/GenBank/DDBJ databases">
        <title>Whole genome of Muricauda olearia.</title>
        <authorList>
            <person name="Zhang X.-H."/>
            <person name="Tang K."/>
        </authorList>
    </citation>
    <scope>NUCLEOTIDE SEQUENCE [LARGE SCALE GENOMIC DNA]</scope>
    <source>
        <strain evidence="2 3">Th120</strain>
    </source>
</reference>